<keyword evidence="2" id="KW-1185">Reference proteome</keyword>
<name>A0ACB9SQA0_HOLOL</name>
<keyword evidence="1" id="KW-0540">Nuclease</keyword>
<comment type="caution">
    <text evidence="1">The sequence shown here is derived from an EMBL/GenBank/DDBJ whole genome shotgun (WGS) entry which is preliminary data.</text>
</comment>
<proteinExistence type="predicted"/>
<dbReference type="Proteomes" id="UP001056778">
    <property type="component" value="Chromosome 9"/>
</dbReference>
<accession>A0ACB9SQA0</accession>
<dbReference type="EMBL" id="CM043023">
    <property type="protein sequence ID" value="KAI4455596.1"/>
    <property type="molecule type" value="Genomic_DNA"/>
</dbReference>
<gene>
    <name evidence="1" type="ORF">MML48_9g00016951</name>
</gene>
<sequence>MHWHCKIEEYAIIYVGSLNHSNLPTSIPPPPTCLNKAEIIDWEYSTTIKVCLNCIRVVYPLDVYMFRSWLQETEICNKIFYNSSAKKRHMKTIHQTVMEDSRKGHIYCPLCNEESLGTYTNLDKHMHQTHNKVINRKILHFAGKQEYDNWIGDEKLEINYSKWRTKKASDHTELYYFCNPSNVVECQRKGTIRSEKTGGSIKINGVCPSRVFKFFHNGQITVTFYVTHVEHEDEIRTKHLPRREMLGSCKWECQQIESLKMQEKLLLKVEMDDDEAAAVTQIQQDIEEAEVDILAVPRRFLVNEDAFAISDAAFIKNFRLSKNLCRTLIELVRPYIVPPSRRSALTLETKVLVSLIFYGHGHYQEGVGRNLFPAISQASVSRCLSEVTNALNNINIIQRFIHFPENIDELRQLRARNIRTTIERCNGVLKNRFRCLLKHRVLHYQPQTAAKIVNACAVLHNLCTDNNIEDPDNNLETMDFGIYPEDDNQVAAPVNALNPDPVASNQLRARITANIN</sequence>
<organism evidence="1 2">
    <name type="scientific">Holotrichia oblita</name>
    <name type="common">Chafer beetle</name>
    <dbReference type="NCBI Taxonomy" id="644536"/>
    <lineage>
        <taxon>Eukaryota</taxon>
        <taxon>Metazoa</taxon>
        <taxon>Ecdysozoa</taxon>
        <taxon>Arthropoda</taxon>
        <taxon>Hexapoda</taxon>
        <taxon>Insecta</taxon>
        <taxon>Pterygota</taxon>
        <taxon>Neoptera</taxon>
        <taxon>Endopterygota</taxon>
        <taxon>Coleoptera</taxon>
        <taxon>Polyphaga</taxon>
        <taxon>Scarabaeiformia</taxon>
        <taxon>Scarabaeidae</taxon>
        <taxon>Melolonthinae</taxon>
        <taxon>Holotrichia</taxon>
    </lineage>
</organism>
<keyword evidence="1" id="KW-0378">Hydrolase</keyword>
<reference evidence="1" key="1">
    <citation type="submission" date="2022-04" db="EMBL/GenBank/DDBJ databases">
        <title>Chromosome-scale genome assembly of Holotrichia oblita Faldermann.</title>
        <authorList>
            <person name="Rongchong L."/>
        </authorList>
    </citation>
    <scope>NUCLEOTIDE SEQUENCE</scope>
    <source>
        <strain evidence="1">81SQS9</strain>
    </source>
</reference>
<protein>
    <submittedName>
        <fullName evidence="1">Dde superfamily endonuclease</fullName>
    </submittedName>
</protein>
<evidence type="ECO:0000313" key="2">
    <source>
        <dbReference type="Proteomes" id="UP001056778"/>
    </source>
</evidence>
<evidence type="ECO:0000313" key="1">
    <source>
        <dbReference type="EMBL" id="KAI4455596.1"/>
    </source>
</evidence>
<keyword evidence="1" id="KW-0255">Endonuclease</keyword>